<dbReference type="PROSITE" id="PS51257">
    <property type="entry name" value="PROKAR_LIPOPROTEIN"/>
    <property type="match status" value="1"/>
</dbReference>
<proteinExistence type="inferred from homology"/>
<sequence>MGTKWTAVHGSKYPLSFIWFICSCHCFFDCSCAVSTRMSLLSLCLRLPSLLAGRQATLGQMHPATVDSLLGLGTLLAKNSSEAEVCLSELQVLEAETAEDERDLSMELMIDAGVPDEAHCSKDEDEVDADEAKAPPQEQNEESKDLELIVTFLEQMKPSTPELLRRFQLGWSCLVTVYIYIYIYESKRSSWRIAFGNTSEPWTRAWSVCSTEKLKNAHCWCCSVNHIDPQRVLCDRLIVRKCVICWFGTEEHFNELVRSSVALQQLGSDAFPYFAMLGATTPILSAFMDSVASLLRVDNEETREVVFSIFIIRYLTYWLWGVPCQTIASQEPLSTRPEDQRYREGGIFKSAAYEDSDTISSFYAWKHLKTGIIVWKDAMDLSSLPNPKVYFHYTGELPFRNITALEKEAAEIWASLKTEGPSANAWWGAGIFCVPKPPNEWKDRHELLDNNFRNMMRRDHTEKGEAYVQKEYPPRAGFCIPLLVDAANAYDISERQTPEMKAAGKAPGRNLANKLLNEPGQPQRCCVVLRVEGESGIENAKARLVDTLRKREASAENAEVKMDAKERLGQALLCRGMYEEALSFLSEALSARELSKGKEHPDTLNCTLSFAECLELMGRFNDAEKLHRRCVEACERILGADDDLTWGARRCLAGCLWRMAHFQEAELLMQQALEALERKCGAEDPETLQWLSSLATLLAEMGRAPEAEALMSRLLERQEHILGTDHPDTLTTLHNLAGLLIGVDPFRAEPMVQRCLDCCRGALGESHPTTLSAENQLALCQVEMGHYQKAEAFNQACLAARERVLGANHPDTLISVNNLANCFSAMGDHLRAESLLRRAVESHEQTIGVDHPTTLVFVNNLARCLLSMGRHDEAEPLSRRAAHASEQTLGKEHPQAIAFRETWTDCLEAMGEIEGSGASSEAQVVPQENNFSWKEVEQLFLSTLGAESILSWESWMKILQSAGVESGEAKMLLEERGQRKAPNISVRSFLNLVRPV</sequence>
<evidence type="ECO:0000313" key="12">
    <source>
        <dbReference type="EMBL" id="CAK9099447.1"/>
    </source>
</evidence>
<evidence type="ECO:0000256" key="6">
    <source>
        <dbReference type="ARBA" id="ARBA00022803"/>
    </source>
</evidence>
<dbReference type="InterPro" id="IPR002151">
    <property type="entry name" value="Kinesin_light"/>
</dbReference>
<dbReference type="InterPro" id="IPR011990">
    <property type="entry name" value="TPR-like_helical_dom_sf"/>
</dbReference>
<dbReference type="Proteomes" id="UP001642484">
    <property type="component" value="Unassembled WGS sequence"/>
</dbReference>
<dbReference type="PANTHER" id="PTHR45783">
    <property type="entry name" value="KINESIN LIGHT CHAIN"/>
    <property type="match status" value="1"/>
</dbReference>
<evidence type="ECO:0000256" key="9">
    <source>
        <dbReference type="ARBA" id="ARBA00023212"/>
    </source>
</evidence>
<evidence type="ECO:0000256" key="2">
    <source>
        <dbReference type="ARBA" id="ARBA00009622"/>
    </source>
</evidence>
<keyword evidence="9" id="KW-0206">Cytoskeleton</keyword>
<dbReference type="Pfam" id="PF13424">
    <property type="entry name" value="TPR_12"/>
    <property type="match status" value="3"/>
</dbReference>
<gene>
    <name evidence="12" type="ORF">CCMP2556_LOCUS47060</name>
</gene>
<evidence type="ECO:0000256" key="11">
    <source>
        <dbReference type="SAM" id="SignalP"/>
    </source>
</evidence>
<dbReference type="SMART" id="SM00028">
    <property type="entry name" value="TPR"/>
    <property type="match status" value="5"/>
</dbReference>
<keyword evidence="5" id="KW-0677">Repeat</keyword>
<keyword evidence="7" id="KW-0175">Coiled coil</keyword>
<dbReference type="Gene3D" id="1.25.40.10">
    <property type="entry name" value="Tetratricopeptide repeat domain"/>
    <property type="match status" value="2"/>
</dbReference>
<dbReference type="InterPro" id="IPR019734">
    <property type="entry name" value="TPR_rpt"/>
</dbReference>
<comment type="subcellular location">
    <subcellularLocation>
        <location evidence="1">Cytoplasm</location>
        <location evidence="1">Cytoskeleton</location>
    </subcellularLocation>
</comment>
<keyword evidence="11" id="KW-0732">Signal</keyword>
<keyword evidence="4" id="KW-0493">Microtubule</keyword>
<comment type="similarity">
    <text evidence="2">Belongs to the kinesin light chain family.</text>
</comment>
<evidence type="ECO:0000256" key="3">
    <source>
        <dbReference type="ARBA" id="ARBA00022490"/>
    </source>
</evidence>
<protein>
    <recommendedName>
        <fullName evidence="14">Kinesin light chain</fullName>
    </recommendedName>
</protein>
<evidence type="ECO:0008006" key="14">
    <source>
        <dbReference type="Google" id="ProtNLM"/>
    </source>
</evidence>
<keyword evidence="13" id="KW-1185">Reference proteome</keyword>
<organism evidence="12 13">
    <name type="scientific">Durusdinium trenchii</name>
    <dbReference type="NCBI Taxonomy" id="1381693"/>
    <lineage>
        <taxon>Eukaryota</taxon>
        <taxon>Sar</taxon>
        <taxon>Alveolata</taxon>
        <taxon>Dinophyceae</taxon>
        <taxon>Suessiales</taxon>
        <taxon>Symbiodiniaceae</taxon>
        <taxon>Durusdinium</taxon>
    </lineage>
</organism>
<comment type="caution">
    <text evidence="12">The sequence shown here is derived from an EMBL/GenBank/DDBJ whole genome shotgun (WGS) entry which is preliminary data.</text>
</comment>
<feature type="signal peptide" evidence="11">
    <location>
        <begin position="1"/>
        <end position="33"/>
    </location>
</feature>
<evidence type="ECO:0000256" key="8">
    <source>
        <dbReference type="ARBA" id="ARBA00023175"/>
    </source>
</evidence>
<accession>A0ABP0RFT4</accession>
<feature type="chain" id="PRO_5045548601" description="Kinesin light chain" evidence="11">
    <location>
        <begin position="34"/>
        <end position="996"/>
    </location>
</feature>
<keyword evidence="6" id="KW-0802">TPR repeat</keyword>
<dbReference type="SUPFAM" id="SSF48452">
    <property type="entry name" value="TPR-like"/>
    <property type="match status" value="2"/>
</dbReference>
<name>A0ABP0RFT4_9DINO</name>
<dbReference type="PANTHER" id="PTHR45783:SF3">
    <property type="entry name" value="KINESIN LIGHT CHAIN"/>
    <property type="match status" value="1"/>
</dbReference>
<evidence type="ECO:0000256" key="7">
    <source>
        <dbReference type="ARBA" id="ARBA00023054"/>
    </source>
</evidence>
<evidence type="ECO:0000313" key="13">
    <source>
        <dbReference type="Proteomes" id="UP001642484"/>
    </source>
</evidence>
<dbReference type="Pfam" id="PF13374">
    <property type="entry name" value="TPR_10"/>
    <property type="match status" value="1"/>
</dbReference>
<evidence type="ECO:0000256" key="10">
    <source>
        <dbReference type="SAM" id="MobiDB-lite"/>
    </source>
</evidence>
<evidence type="ECO:0000256" key="1">
    <source>
        <dbReference type="ARBA" id="ARBA00004245"/>
    </source>
</evidence>
<keyword evidence="8" id="KW-0505">Motor protein</keyword>
<evidence type="ECO:0000256" key="5">
    <source>
        <dbReference type="ARBA" id="ARBA00022737"/>
    </source>
</evidence>
<evidence type="ECO:0000256" key="4">
    <source>
        <dbReference type="ARBA" id="ARBA00022701"/>
    </source>
</evidence>
<feature type="region of interest" description="Disordered" evidence="10">
    <location>
        <begin position="118"/>
        <end position="142"/>
    </location>
</feature>
<dbReference type="EMBL" id="CAXAMN010025962">
    <property type="protein sequence ID" value="CAK9099447.1"/>
    <property type="molecule type" value="Genomic_DNA"/>
</dbReference>
<keyword evidence="3" id="KW-0963">Cytoplasm</keyword>
<reference evidence="12 13" key="1">
    <citation type="submission" date="2024-02" db="EMBL/GenBank/DDBJ databases">
        <authorList>
            <person name="Chen Y."/>
            <person name="Shah S."/>
            <person name="Dougan E. K."/>
            <person name="Thang M."/>
            <person name="Chan C."/>
        </authorList>
    </citation>
    <scope>NUCLEOTIDE SEQUENCE [LARGE SCALE GENOMIC DNA]</scope>
</reference>